<name>A0A3E0WKU2_9GAMM</name>
<reference evidence="3" key="1">
    <citation type="submission" date="2017-05" db="EMBL/GenBank/DDBJ databases">
        <authorList>
            <person name="Sharma S."/>
            <person name="Sidhu C."/>
            <person name="Pinnaka A.K."/>
        </authorList>
    </citation>
    <scope>NUCLEOTIDE SEQUENCE [LARGE SCALE GENOMIC DNA]</scope>
    <source>
        <strain evidence="3">AK93</strain>
    </source>
</reference>
<evidence type="ECO:0000313" key="2">
    <source>
        <dbReference type="EMBL" id="RFA33572.1"/>
    </source>
</evidence>
<evidence type="ECO:0000313" key="3">
    <source>
        <dbReference type="Proteomes" id="UP000256763"/>
    </source>
</evidence>
<accession>A0A3E0WKU2</accession>
<dbReference type="AlphaFoldDB" id="A0A3E0WKU2"/>
<keyword evidence="1" id="KW-0812">Transmembrane</keyword>
<dbReference type="InterPro" id="IPR005134">
    <property type="entry name" value="UPF0114"/>
</dbReference>
<comment type="caution">
    <text evidence="2">The sequence shown here is derived from an EMBL/GenBank/DDBJ whole genome shotgun (WGS) entry which is preliminary data.</text>
</comment>
<dbReference type="Pfam" id="PF03350">
    <property type="entry name" value="UPF0114"/>
    <property type="match status" value="1"/>
</dbReference>
<keyword evidence="3" id="KW-1185">Reference proteome</keyword>
<organism evidence="2 3">
    <name type="scientific">Alkalilimnicola ehrlichii</name>
    <dbReference type="NCBI Taxonomy" id="351052"/>
    <lineage>
        <taxon>Bacteria</taxon>
        <taxon>Pseudomonadati</taxon>
        <taxon>Pseudomonadota</taxon>
        <taxon>Gammaproteobacteria</taxon>
        <taxon>Chromatiales</taxon>
        <taxon>Ectothiorhodospiraceae</taxon>
        <taxon>Alkalilimnicola</taxon>
    </lineage>
</organism>
<feature type="transmembrane region" description="Helical" evidence="1">
    <location>
        <begin position="37"/>
        <end position="59"/>
    </location>
</feature>
<protein>
    <submittedName>
        <fullName evidence="2">Uncharacterized protein</fullName>
    </submittedName>
</protein>
<gene>
    <name evidence="2" type="ORF">CAL65_17110</name>
</gene>
<dbReference type="Proteomes" id="UP000256763">
    <property type="component" value="Unassembled WGS sequence"/>
</dbReference>
<evidence type="ECO:0000256" key="1">
    <source>
        <dbReference type="SAM" id="Phobius"/>
    </source>
</evidence>
<dbReference type="EMBL" id="NFZW01000020">
    <property type="protein sequence ID" value="RFA33572.1"/>
    <property type="molecule type" value="Genomic_DNA"/>
</dbReference>
<sequence>MPPKARPTGLGLHHDKGSLRQLFLVIASVWTPENHDVVLAVLALVDTTLIASLLLILLFSGYRNFVARPLTCPLARER</sequence>
<keyword evidence="1" id="KW-1133">Transmembrane helix</keyword>
<keyword evidence="1" id="KW-0472">Membrane</keyword>
<proteinExistence type="predicted"/>